<proteinExistence type="predicted"/>
<name>A0A109JTA9_9BRAD</name>
<organism evidence="1 2">
    <name type="scientific">Bradyrhizobium macuxiense</name>
    <dbReference type="NCBI Taxonomy" id="1755647"/>
    <lineage>
        <taxon>Bacteria</taxon>
        <taxon>Pseudomonadati</taxon>
        <taxon>Pseudomonadota</taxon>
        <taxon>Alphaproteobacteria</taxon>
        <taxon>Hyphomicrobiales</taxon>
        <taxon>Nitrobacteraceae</taxon>
        <taxon>Bradyrhizobium</taxon>
    </lineage>
</organism>
<protein>
    <submittedName>
        <fullName evidence="1">Uncharacterized protein</fullName>
    </submittedName>
</protein>
<sequence>MIDICGLLGRLFELRQLIQAGEWYRSVMSKTQLAPLGELRSNVIYVDFKAIREAKEGKCVRRS</sequence>
<evidence type="ECO:0000313" key="1">
    <source>
        <dbReference type="EMBL" id="KWV54743.1"/>
    </source>
</evidence>
<accession>A0A109JTA9</accession>
<dbReference type="EMBL" id="LNCU01000070">
    <property type="protein sequence ID" value="KWV54743.1"/>
    <property type="molecule type" value="Genomic_DNA"/>
</dbReference>
<gene>
    <name evidence="1" type="ORF">AS156_06670</name>
</gene>
<dbReference type="Proteomes" id="UP000057737">
    <property type="component" value="Unassembled WGS sequence"/>
</dbReference>
<reference evidence="1 2" key="1">
    <citation type="submission" date="2015-11" db="EMBL/GenBank/DDBJ databases">
        <title>Draft Genome Sequence of the Strain BR 10303 (Bradyrhizobium sp.) isolated from nodules of Centrolobium paraense.</title>
        <authorList>
            <person name="Zelli J.E."/>
            <person name="Simoes-Araujo J.L."/>
            <person name="Barauna A.C."/>
            <person name="Silva K."/>
        </authorList>
    </citation>
    <scope>NUCLEOTIDE SEQUENCE [LARGE SCALE GENOMIC DNA]</scope>
    <source>
        <strain evidence="1 2">BR 10303</strain>
    </source>
</reference>
<dbReference type="AlphaFoldDB" id="A0A109JTA9"/>
<comment type="caution">
    <text evidence="1">The sequence shown here is derived from an EMBL/GenBank/DDBJ whole genome shotgun (WGS) entry which is preliminary data.</text>
</comment>
<keyword evidence="2" id="KW-1185">Reference proteome</keyword>
<evidence type="ECO:0000313" key="2">
    <source>
        <dbReference type="Proteomes" id="UP000057737"/>
    </source>
</evidence>